<evidence type="ECO:0000313" key="1">
    <source>
        <dbReference type="EMBL" id="PRP72818.1"/>
    </source>
</evidence>
<gene>
    <name evidence="1" type="ORF">PROFUN_17028</name>
</gene>
<proteinExistence type="predicted"/>
<reference evidence="1 2" key="1">
    <citation type="journal article" date="2018" name="Genome Biol. Evol.">
        <title>Multiple Roots of Fruiting Body Formation in Amoebozoa.</title>
        <authorList>
            <person name="Hillmann F."/>
            <person name="Forbes G."/>
            <person name="Novohradska S."/>
            <person name="Ferling I."/>
            <person name="Riege K."/>
            <person name="Groth M."/>
            <person name="Westermann M."/>
            <person name="Marz M."/>
            <person name="Spaller T."/>
            <person name="Winckler T."/>
            <person name="Schaap P."/>
            <person name="Glockner G."/>
        </authorList>
    </citation>
    <scope>NUCLEOTIDE SEQUENCE [LARGE SCALE GENOMIC DNA]</scope>
    <source>
        <strain evidence="1 2">Jena</strain>
    </source>
</reference>
<feature type="non-terminal residue" evidence="1">
    <location>
        <position position="1"/>
    </location>
</feature>
<name>A0A2P6MM85_9EUKA</name>
<accession>A0A2P6MM85</accession>
<protein>
    <submittedName>
        <fullName evidence="1">Uncharacterized protein</fullName>
    </submittedName>
</protein>
<comment type="caution">
    <text evidence="1">The sequence shown here is derived from an EMBL/GenBank/DDBJ whole genome shotgun (WGS) entry which is preliminary data.</text>
</comment>
<dbReference type="InParanoid" id="A0A2P6MM85"/>
<dbReference type="EMBL" id="MDYQ01000808">
    <property type="protein sequence ID" value="PRP72818.1"/>
    <property type="molecule type" value="Genomic_DNA"/>
</dbReference>
<organism evidence="1 2">
    <name type="scientific">Planoprotostelium fungivorum</name>
    <dbReference type="NCBI Taxonomy" id="1890364"/>
    <lineage>
        <taxon>Eukaryota</taxon>
        <taxon>Amoebozoa</taxon>
        <taxon>Evosea</taxon>
        <taxon>Variosea</taxon>
        <taxon>Cavosteliida</taxon>
        <taxon>Cavosteliaceae</taxon>
        <taxon>Planoprotostelium</taxon>
    </lineage>
</organism>
<keyword evidence="2" id="KW-1185">Reference proteome</keyword>
<dbReference type="AlphaFoldDB" id="A0A2P6MM85"/>
<dbReference type="Proteomes" id="UP000241769">
    <property type="component" value="Unassembled WGS sequence"/>
</dbReference>
<sequence length="46" mass="5231">LNSRSDLALILGVLKRYRFAEESDDPYTMHLWSQIDPIVVGKAKAI</sequence>
<evidence type="ECO:0000313" key="2">
    <source>
        <dbReference type="Proteomes" id="UP000241769"/>
    </source>
</evidence>